<dbReference type="GO" id="GO:0046872">
    <property type="term" value="F:metal ion binding"/>
    <property type="evidence" value="ECO:0007669"/>
    <property type="project" value="UniProtKB-KW"/>
</dbReference>
<dbReference type="GO" id="GO:0008360">
    <property type="term" value="P:regulation of cell shape"/>
    <property type="evidence" value="ECO:0007669"/>
    <property type="project" value="UniProtKB-KW"/>
</dbReference>
<evidence type="ECO:0000256" key="15">
    <source>
        <dbReference type="ARBA" id="ARBA00048247"/>
    </source>
</evidence>
<comment type="similarity">
    <text evidence="3">In the C-terminal section; belongs to the transferase hexapeptide repeat family.</text>
</comment>
<dbReference type="PANTHER" id="PTHR43584">
    <property type="entry name" value="NUCLEOTIDYL TRANSFERASE"/>
    <property type="match status" value="1"/>
</dbReference>
<comment type="catalytic activity">
    <reaction evidence="16">
        <text>N-acetyl-alpha-D-glucosamine 1-phosphate + UTP + H(+) = UDP-N-acetyl-alpha-D-glucosamine + diphosphate</text>
        <dbReference type="Rhea" id="RHEA:13509"/>
        <dbReference type="ChEBI" id="CHEBI:15378"/>
        <dbReference type="ChEBI" id="CHEBI:33019"/>
        <dbReference type="ChEBI" id="CHEBI:46398"/>
        <dbReference type="ChEBI" id="CHEBI:57705"/>
        <dbReference type="ChEBI" id="CHEBI:57776"/>
        <dbReference type="EC" id="2.7.7.23"/>
    </reaction>
</comment>
<comment type="similarity">
    <text evidence="4">In the N-terminal section; belongs to the N-acetylglucosamine-1-phosphate uridyltransferase family.</text>
</comment>
<dbReference type="EMBL" id="DSYK01000377">
    <property type="protein sequence ID" value="HGS21708.1"/>
    <property type="molecule type" value="Genomic_DNA"/>
</dbReference>
<evidence type="ECO:0000256" key="12">
    <source>
        <dbReference type="ARBA" id="ARBA00023268"/>
    </source>
</evidence>
<evidence type="ECO:0000256" key="5">
    <source>
        <dbReference type="ARBA" id="ARBA00022490"/>
    </source>
</evidence>
<dbReference type="GO" id="GO:0003977">
    <property type="term" value="F:UDP-N-acetylglucosamine diphosphorylase activity"/>
    <property type="evidence" value="ECO:0007669"/>
    <property type="project" value="UniProtKB-EC"/>
</dbReference>
<dbReference type="PANTHER" id="PTHR43584:SF3">
    <property type="entry name" value="BIFUNCTIONAL PROTEIN GLMU"/>
    <property type="match status" value="1"/>
</dbReference>
<evidence type="ECO:0000256" key="16">
    <source>
        <dbReference type="ARBA" id="ARBA00048493"/>
    </source>
</evidence>
<keyword evidence="8" id="KW-0479">Metal-binding</keyword>
<evidence type="ECO:0000256" key="11">
    <source>
        <dbReference type="ARBA" id="ARBA00022984"/>
    </source>
</evidence>
<comment type="subcellular location">
    <subcellularLocation>
        <location evidence="2">Cytoplasm</location>
    </subcellularLocation>
</comment>
<evidence type="ECO:0000256" key="7">
    <source>
        <dbReference type="ARBA" id="ARBA00022695"/>
    </source>
</evidence>
<keyword evidence="5" id="KW-0963">Cytoplasm</keyword>
<protein>
    <submittedName>
        <fullName evidence="18">Multidrug transporter</fullName>
    </submittedName>
</protein>
<evidence type="ECO:0000256" key="3">
    <source>
        <dbReference type="ARBA" id="ARBA00007707"/>
    </source>
</evidence>
<keyword evidence="12" id="KW-0511">Multifunctional enzyme</keyword>
<evidence type="ECO:0000313" key="18">
    <source>
        <dbReference type="EMBL" id="HGS21708.1"/>
    </source>
</evidence>
<accession>A0A7C4PMB0</accession>
<dbReference type="GO" id="GO:0005737">
    <property type="term" value="C:cytoplasm"/>
    <property type="evidence" value="ECO:0007669"/>
    <property type="project" value="UniProtKB-SubCell"/>
</dbReference>
<keyword evidence="6" id="KW-0808">Transferase</keyword>
<dbReference type="InterPro" id="IPR050065">
    <property type="entry name" value="GlmU-like"/>
</dbReference>
<keyword evidence="7" id="KW-0548">Nucleotidyltransferase</keyword>
<dbReference type="GO" id="GO:0009252">
    <property type="term" value="P:peptidoglycan biosynthetic process"/>
    <property type="evidence" value="ECO:0007669"/>
    <property type="project" value="UniProtKB-KW"/>
</dbReference>
<dbReference type="GO" id="GO:0071555">
    <property type="term" value="P:cell wall organization"/>
    <property type="evidence" value="ECO:0007669"/>
    <property type="project" value="UniProtKB-KW"/>
</dbReference>
<organism evidence="18">
    <name type="scientific">Anaerolinea thermolimosa</name>
    <dbReference type="NCBI Taxonomy" id="229919"/>
    <lineage>
        <taxon>Bacteria</taxon>
        <taxon>Bacillati</taxon>
        <taxon>Chloroflexota</taxon>
        <taxon>Anaerolineae</taxon>
        <taxon>Anaerolineales</taxon>
        <taxon>Anaerolineaceae</taxon>
        <taxon>Anaerolinea</taxon>
    </lineage>
</organism>
<dbReference type="SUPFAM" id="SSF51161">
    <property type="entry name" value="Trimeric LpxA-like enzymes"/>
    <property type="match status" value="1"/>
</dbReference>
<dbReference type="InterPro" id="IPR011004">
    <property type="entry name" value="Trimer_LpxA-like_sf"/>
</dbReference>
<comment type="catalytic activity">
    <reaction evidence="15">
        <text>alpha-D-glucosamine 1-phosphate + acetyl-CoA = N-acetyl-alpha-D-glucosamine 1-phosphate + CoA + H(+)</text>
        <dbReference type="Rhea" id="RHEA:13725"/>
        <dbReference type="ChEBI" id="CHEBI:15378"/>
        <dbReference type="ChEBI" id="CHEBI:57287"/>
        <dbReference type="ChEBI" id="CHEBI:57288"/>
        <dbReference type="ChEBI" id="CHEBI:57776"/>
        <dbReference type="ChEBI" id="CHEBI:58516"/>
        <dbReference type="EC" id="2.3.1.157"/>
    </reaction>
</comment>
<dbReference type="Gene3D" id="2.160.10.10">
    <property type="entry name" value="Hexapeptide repeat proteins"/>
    <property type="match status" value="2"/>
</dbReference>
<dbReference type="Pfam" id="PF00132">
    <property type="entry name" value="Hexapep"/>
    <property type="match status" value="1"/>
</dbReference>
<comment type="function">
    <text evidence="17">Catalyzes the last two sequential reactions in the de novo biosynthetic pathway for UDP-N-acetylglucosamine (UDP-GlcNAc). The C-terminal domain catalyzes the transfer of acetyl group from acetyl coenzyme A to glucosamine-1-phosphate (GlcN-1-P) to produce N-acetylglucosamine-1-phosphate (GlcNAc-1-P), which is converted into UDP-GlcNAc by the transfer of uridine 5-monophosphate (from uridine 5-triphosphate), a reaction catalyzed by the N-terminal domain.</text>
</comment>
<evidence type="ECO:0000256" key="14">
    <source>
        <dbReference type="ARBA" id="ARBA00023316"/>
    </source>
</evidence>
<keyword evidence="9" id="KW-0460">Magnesium</keyword>
<dbReference type="InterPro" id="IPR001451">
    <property type="entry name" value="Hexapep"/>
</dbReference>
<evidence type="ECO:0000256" key="17">
    <source>
        <dbReference type="ARBA" id="ARBA00049628"/>
    </source>
</evidence>
<evidence type="ECO:0000256" key="8">
    <source>
        <dbReference type="ARBA" id="ARBA00022723"/>
    </source>
</evidence>
<gene>
    <name evidence="18" type="ORF">ENT37_07550</name>
</gene>
<proteinExistence type="inferred from homology"/>
<evidence type="ECO:0000256" key="1">
    <source>
        <dbReference type="ARBA" id="ARBA00001946"/>
    </source>
</evidence>
<evidence type="ECO:0000256" key="13">
    <source>
        <dbReference type="ARBA" id="ARBA00023315"/>
    </source>
</evidence>
<dbReference type="SUPFAM" id="SSF53448">
    <property type="entry name" value="Nucleotide-diphospho-sugar transferases"/>
    <property type="match status" value="1"/>
</dbReference>
<evidence type="ECO:0000256" key="10">
    <source>
        <dbReference type="ARBA" id="ARBA00022960"/>
    </source>
</evidence>
<dbReference type="InterPro" id="IPR029044">
    <property type="entry name" value="Nucleotide-diphossugar_trans"/>
</dbReference>
<evidence type="ECO:0000256" key="2">
    <source>
        <dbReference type="ARBA" id="ARBA00004496"/>
    </source>
</evidence>
<reference evidence="18" key="1">
    <citation type="journal article" date="2020" name="mSystems">
        <title>Genome- and Community-Level Interaction Insights into Carbon Utilization and Element Cycling Functions of Hydrothermarchaeota in Hydrothermal Sediment.</title>
        <authorList>
            <person name="Zhou Z."/>
            <person name="Liu Y."/>
            <person name="Xu W."/>
            <person name="Pan J."/>
            <person name="Luo Z.H."/>
            <person name="Li M."/>
        </authorList>
    </citation>
    <scope>NUCLEOTIDE SEQUENCE [LARGE SCALE GENOMIC DNA]</scope>
    <source>
        <strain evidence="18">SpSt-573</strain>
    </source>
</reference>
<evidence type="ECO:0000256" key="4">
    <source>
        <dbReference type="ARBA" id="ARBA00007947"/>
    </source>
</evidence>
<keyword evidence="14" id="KW-0961">Cell wall biogenesis/degradation</keyword>
<keyword evidence="13" id="KW-0012">Acyltransferase</keyword>
<comment type="caution">
    <text evidence="18">The sequence shown here is derived from an EMBL/GenBank/DDBJ whole genome shotgun (WGS) entry which is preliminary data.</text>
</comment>
<sequence length="428" mass="48063">MPAMLKIILQSRRPIVPFNEPARDLRVQNKPLWLLQRDVLAPYTTREIELPPGAPLPQVHEPCIVYRDNLFFDDDYIRAFLEAARKANRPVRAAFSITDPAFREHILPLSLSYTPAGELYLADLWYYPRGPEPGAEPLVIDLLSREIGYYHIPLYMAASQGDLVYQVPLRSLIAIDSWVHIFIADEVFGLFGRGARFEERLNRDPFFKLKLFGKALYEGRQVLKCSGVVQIGRNCVIDPDAIIHGPTTIGDNVTIGANAVIENCIIGDNVNISQGCQLMLSVIGDGTFLPFRASTFMTTVMDNCLIAQNTCLQMCVIGRNTFIGAGSTWTDFNLLSAPIKARDGSGQLRLSNRPVLGGCVGHNCRIGSGMIVYPARVIESDVVLFASKERRVIDRDIYYEDSDHHRLKQANLHKRLYPRPGEETSDSW</sequence>
<name>A0A7C4PMB0_9CHLR</name>
<dbReference type="GO" id="GO:0019134">
    <property type="term" value="F:glucosamine-1-phosphate N-acetyltransferase activity"/>
    <property type="evidence" value="ECO:0007669"/>
    <property type="project" value="UniProtKB-EC"/>
</dbReference>
<keyword evidence="11" id="KW-0573">Peptidoglycan synthesis</keyword>
<keyword evidence="10" id="KW-0133">Cell shape</keyword>
<evidence type="ECO:0000256" key="9">
    <source>
        <dbReference type="ARBA" id="ARBA00022842"/>
    </source>
</evidence>
<comment type="cofactor">
    <cofactor evidence="1">
        <name>Mg(2+)</name>
        <dbReference type="ChEBI" id="CHEBI:18420"/>
    </cofactor>
</comment>
<evidence type="ECO:0000256" key="6">
    <source>
        <dbReference type="ARBA" id="ARBA00022679"/>
    </source>
</evidence>
<dbReference type="AlphaFoldDB" id="A0A7C4PMB0"/>